<evidence type="ECO:0000256" key="1">
    <source>
        <dbReference type="ARBA" id="ARBA00004123"/>
    </source>
</evidence>
<keyword evidence="3" id="KW-0238">DNA-binding</keyword>
<dbReference type="GO" id="GO:0000976">
    <property type="term" value="F:transcription cis-regulatory region binding"/>
    <property type="evidence" value="ECO:0007669"/>
    <property type="project" value="TreeGrafter"/>
</dbReference>
<evidence type="ECO:0000313" key="9">
    <source>
        <dbReference type="Proteomes" id="UP000234474"/>
    </source>
</evidence>
<dbReference type="GO" id="GO:0008270">
    <property type="term" value="F:zinc ion binding"/>
    <property type="evidence" value="ECO:0007669"/>
    <property type="project" value="InterPro"/>
</dbReference>
<dbReference type="SMART" id="SM00066">
    <property type="entry name" value="GAL4"/>
    <property type="match status" value="1"/>
</dbReference>
<dbReference type="InterPro" id="IPR001138">
    <property type="entry name" value="Zn2Cys6_DnaBD"/>
</dbReference>
<reference evidence="9" key="1">
    <citation type="journal article" date="2018" name="Proc. Natl. Acad. Sci. U.S.A.">
        <title>Linking secondary metabolites to gene clusters through genome sequencing of six diverse Aspergillus species.</title>
        <authorList>
            <person name="Kaerboelling I."/>
            <person name="Vesth T.C."/>
            <person name="Frisvad J.C."/>
            <person name="Nybo J.L."/>
            <person name="Theobald S."/>
            <person name="Kuo A."/>
            <person name="Bowyer P."/>
            <person name="Matsuda Y."/>
            <person name="Mondo S."/>
            <person name="Lyhne E.K."/>
            <person name="Kogle M.E."/>
            <person name="Clum A."/>
            <person name="Lipzen A."/>
            <person name="Salamov A."/>
            <person name="Ngan C.Y."/>
            <person name="Daum C."/>
            <person name="Chiniquy J."/>
            <person name="Barry K."/>
            <person name="LaButti K."/>
            <person name="Haridas S."/>
            <person name="Simmons B.A."/>
            <person name="Magnuson J.K."/>
            <person name="Mortensen U.H."/>
            <person name="Larsen T.O."/>
            <person name="Grigoriev I.V."/>
            <person name="Baker S.E."/>
            <person name="Andersen M.R."/>
        </authorList>
    </citation>
    <scope>NUCLEOTIDE SEQUENCE [LARGE SCALE GENOMIC DNA]</scope>
    <source>
        <strain evidence="9">IBT 16806</strain>
    </source>
</reference>
<dbReference type="OrthoDB" id="5229455at2759"/>
<dbReference type="GO" id="GO:0045944">
    <property type="term" value="P:positive regulation of transcription by RNA polymerase II"/>
    <property type="evidence" value="ECO:0007669"/>
    <property type="project" value="TreeGrafter"/>
</dbReference>
<feature type="domain" description="Zn(2)-C6 fungal-type" evidence="7">
    <location>
        <begin position="19"/>
        <end position="49"/>
    </location>
</feature>
<dbReference type="SUPFAM" id="SSF57701">
    <property type="entry name" value="Zn2/Cys6 DNA-binding domain"/>
    <property type="match status" value="1"/>
</dbReference>
<accession>A0A2I1BWR0</accession>
<comment type="caution">
    <text evidence="8">The sequence shown here is derived from an EMBL/GenBank/DDBJ whole genome shotgun (WGS) entry which is preliminary data.</text>
</comment>
<dbReference type="AlphaFoldDB" id="A0A2I1BWR0"/>
<dbReference type="Gene3D" id="4.10.240.10">
    <property type="entry name" value="Zn(2)-C6 fungal-type DNA-binding domain"/>
    <property type="match status" value="1"/>
</dbReference>
<dbReference type="PANTHER" id="PTHR37534">
    <property type="entry name" value="TRANSCRIPTIONAL ACTIVATOR PROTEIN UGA3"/>
    <property type="match status" value="1"/>
</dbReference>
<feature type="region of interest" description="Disordered" evidence="6">
    <location>
        <begin position="246"/>
        <end position="288"/>
    </location>
</feature>
<proteinExistence type="predicted"/>
<dbReference type="RefSeq" id="XP_024678395.1">
    <property type="nucleotide sequence ID" value="XM_024822818.1"/>
</dbReference>
<dbReference type="Pfam" id="PF11951">
    <property type="entry name" value="Fungal_trans_2"/>
    <property type="match status" value="1"/>
</dbReference>
<dbReference type="InterPro" id="IPR036864">
    <property type="entry name" value="Zn2-C6_fun-type_DNA-bd_sf"/>
</dbReference>
<dbReference type="PROSITE" id="PS00463">
    <property type="entry name" value="ZN2_CY6_FUNGAL_1"/>
    <property type="match status" value="1"/>
</dbReference>
<feature type="compositionally biased region" description="Polar residues" evidence="6">
    <location>
        <begin position="254"/>
        <end position="269"/>
    </location>
</feature>
<evidence type="ECO:0000313" key="8">
    <source>
        <dbReference type="EMBL" id="PKX89800.1"/>
    </source>
</evidence>
<feature type="compositionally biased region" description="Polar residues" evidence="6">
    <location>
        <begin position="175"/>
        <end position="185"/>
    </location>
</feature>
<dbReference type="GO" id="GO:0000981">
    <property type="term" value="F:DNA-binding transcription factor activity, RNA polymerase II-specific"/>
    <property type="evidence" value="ECO:0007669"/>
    <property type="project" value="InterPro"/>
</dbReference>
<evidence type="ECO:0000256" key="2">
    <source>
        <dbReference type="ARBA" id="ARBA00023015"/>
    </source>
</evidence>
<dbReference type="OMA" id="NWGGRTK"/>
<dbReference type="Pfam" id="PF00172">
    <property type="entry name" value="Zn_clus"/>
    <property type="match status" value="1"/>
</dbReference>
<organism evidence="8 9">
    <name type="scientific">Aspergillus novofumigatus (strain IBT 16806)</name>
    <dbReference type="NCBI Taxonomy" id="1392255"/>
    <lineage>
        <taxon>Eukaryota</taxon>
        <taxon>Fungi</taxon>
        <taxon>Dikarya</taxon>
        <taxon>Ascomycota</taxon>
        <taxon>Pezizomycotina</taxon>
        <taxon>Eurotiomycetes</taxon>
        <taxon>Eurotiomycetidae</taxon>
        <taxon>Eurotiales</taxon>
        <taxon>Aspergillaceae</taxon>
        <taxon>Aspergillus</taxon>
        <taxon>Aspergillus subgen. Fumigati</taxon>
    </lineage>
</organism>
<evidence type="ECO:0000256" key="5">
    <source>
        <dbReference type="ARBA" id="ARBA00023242"/>
    </source>
</evidence>
<dbReference type="EMBL" id="MSZS01000009">
    <property type="protein sequence ID" value="PKX89800.1"/>
    <property type="molecule type" value="Genomic_DNA"/>
</dbReference>
<keyword evidence="2" id="KW-0805">Transcription regulation</keyword>
<dbReference type="InterPro" id="IPR021858">
    <property type="entry name" value="Fun_TF"/>
</dbReference>
<evidence type="ECO:0000256" key="4">
    <source>
        <dbReference type="ARBA" id="ARBA00023163"/>
    </source>
</evidence>
<dbReference type="PANTHER" id="PTHR37534:SF43">
    <property type="entry name" value="FINGER DOMAIN PROTEIN, PUTATIVE (AFU_ORTHOLOGUE AFUA_1G01850)-RELATED"/>
    <property type="match status" value="1"/>
</dbReference>
<sequence length="839" mass="92631">MPRPRRPGAPEPKRRSRKGCWPCKARKVKCDEEKPSCLNCRRQNENCDYSIRLNWEGRTRRKSSVSSPSSESSGHSAHLLSLAVLPSDFAQVDSLGSGQGEGSPQELTPHNTILATACGSSLAAKTSCSRELGNGLEILTSSAYSDHLGNSFPYMSDRTSVGVTSSQMKDAINSRPDTSSQMMTMPQETRSSFTSSTLHPSEDVAYPDASLSIGSLATLNFPQSSILSSPLSFIRESAMETHPFMRPSIVHPRQTGNRGERNSVSSGSRNGFPFDNNDDRQAGIPSPRHRYSFAHSDVVDIDSPSAVRTETSMKTPGSAPTETYFTKVMNGPIASEDYMYSLRRDAEGICQRDIYQPSERSSSEQKWSAYLTSVTDNYGLDHGRLDLDLNQMDDHSAIDINYALDLVNPERQTRTTFESASADHGLANSVGRGYYASPVPINIPRYLSPLPSALVETPINLMYFHHFLNHTAKMLVAHDCGNNPFITVLPSMAIGDSNILNLMLAYSASHRARYLNHPEPANRIAHWVSNVFPTLRIALEDPDQNITDNHLAAAIMLLSLKIISPSTFEVPIPWQSHLKLARDLYLARGVQMAYPGNRVGSFLSRWLEYIDILGSLSCRDNEPPLILYQSIVSACSTPPANDDFFIDCFTGYTTKTALLLSRLAKLVHQCERTRVASLISVDPDQRPSLDIVVEAESLLADFQVADNMARINSRHHQEPVSADMSAIDRSFRCAGLVHLHRRVLCSPSASAPVLEALDGLFEALGQLEPGASAEVGALFPLFTAGCETRDLQQQTDIMERVKDLEKTGLKQIQNARTLMQRCWDEDLPWSSLAQGEFLG</sequence>
<dbReference type="STRING" id="1392255.A0A2I1BWR0"/>
<evidence type="ECO:0000256" key="6">
    <source>
        <dbReference type="SAM" id="MobiDB-lite"/>
    </source>
</evidence>
<keyword evidence="4" id="KW-0804">Transcription</keyword>
<name>A0A2I1BWR0_ASPN1</name>
<protein>
    <submittedName>
        <fullName evidence="8">C6 zinc finger domain protein</fullName>
    </submittedName>
</protein>
<feature type="region of interest" description="Disordered" evidence="6">
    <location>
        <begin position="163"/>
        <end position="185"/>
    </location>
</feature>
<feature type="compositionally biased region" description="Low complexity" evidence="6">
    <location>
        <begin position="64"/>
        <end position="77"/>
    </location>
</feature>
<feature type="region of interest" description="Disordered" evidence="6">
    <location>
        <begin position="58"/>
        <end position="77"/>
    </location>
</feature>
<gene>
    <name evidence="8" type="ORF">P174DRAFT_378264</name>
</gene>
<evidence type="ECO:0000259" key="7">
    <source>
        <dbReference type="PROSITE" id="PS50048"/>
    </source>
</evidence>
<dbReference type="GeneID" id="36530144"/>
<dbReference type="PROSITE" id="PS50048">
    <property type="entry name" value="ZN2_CY6_FUNGAL_2"/>
    <property type="match status" value="1"/>
</dbReference>
<dbReference type="CDD" id="cd00067">
    <property type="entry name" value="GAL4"/>
    <property type="match status" value="1"/>
</dbReference>
<dbReference type="Proteomes" id="UP000234474">
    <property type="component" value="Unassembled WGS sequence"/>
</dbReference>
<evidence type="ECO:0000256" key="3">
    <source>
        <dbReference type="ARBA" id="ARBA00023125"/>
    </source>
</evidence>
<comment type="subcellular location">
    <subcellularLocation>
        <location evidence="1">Nucleus</location>
    </subcellularLocation>
</comment>
<keyword evidence="5" id="KW-0539">Nucleus</keyword>
<keyword evidence="9" id="KW-1185">Reference proteome</keyword>
<dbReference type="VEuPathDB" id="FungiDB:P174DRAFT_378264"/>
<dbReference type="GO" id="GO:0005634">
    <property type="term" value="C:nucleus"/>
    <property type="evidence" value="ECO:0007669"/>
    <property type="project" value="UniProtKB-SubCell"/>
</dbReference>